<keyword evidence="1" id="KW-0732">Signal</keyword>
<sequence>MLSLILTLSFSLVLPIEAATPNYDQACYWPNGDATEPASLWPCPNGRDENGSSSCCYNRDWCTSNGFCISGRGGGPYRGACTDKSWNSSACLQNKARCDICNTSFPMPLESWHYLGTIRANKHVFGIQFRPEVSKSCNAHPTRLYAALTERNVTTQRRHSVSYRHYTGGFRCFLIVKGVATTYLVRLRTVSPFSLFRRVARRLRPLPSAWLYQPLSVSCPRSLHAPLYPPIFPQAVRVQARETL</sequence>
<protein>
    <submittedName>
        <fullName evidence="2">Uncharacterized protein</fullName>
    </submittedName>
</protein>
<feature type="chain" id="PRO_5025537508" evidence="1">
    <location>
        <begin position="19"/>
        <end position="244"/>
    </location>
</feature>
<dbReference type="EMBL" id="ML977562">
    <property type="protein sequence ID" value="KAF2005675.1"/>
    <property type="molecule type" value="Genomic_DNA"/>
</dbReference>
<dbReference type="Proteomes" id="UP000799779">
    <property type="component" value="Unassembled WGS sequence"/>
</dbReference>
<name>A0A6A5X1L1_9PLEO</name>
<evidence type="ECO:0000313" key="3">
    <source>
        <dbReference type="Proteomes" id="UP000799779"/>
    </source>
</evidence>
<feature type="signal peptide" evidence="1">
    <location>
        <begin position="1"/>
        <end position="18"/>
    </location>
</feature>
<evidence type="ECO:0000313" key="2">
    <source>
        <dbReference type="EMBL" id="KAF2005675.1"/>
    </source>
</evidence>
<reference evidence="2" key="1">
    <citation type="journal article" date="2020" name="Stud. Mycol.">
        <title>101 Dothideomycetes genomes: a test case for predicting lifestyles and emergence of pathogens.</title>
        <authorList>
            <person name="Haridas S."/>
            <person name="Albert R."/>
            <person name="Binder M."/>
            <person name="Bloem J."/>
            <person name="Labutti K."/>
            <person name="Salamov A."/>
            <person name="Andreopoulos B."/>
            <person name="Baker S."/>
            <person name="Barry K."/>
            <person name="Bills G."/>
            <person name="Bluhm B."/>
            <person name="Cannon C."/>
            <person name="Castanera R."/>
            <person name="Culley D."/>
            <person name="Daum C."/>
            <person name="Ezra D."/>
            <person name="Gonzalez J."/>
            <person name="Henrissat B."/>
            <person name="Kuo A."/>
            <person name="Liang C."/>
            <person name="Lipzen A."/>
            <person name="Lutzoni F."/>
            <person name="Magnuson J."/>
            <person name="Mondo S."/>
            <person name="Nolan M."/>
            <person name="Ohm R."/>
            <person name="Pangilinan J."/>
            <person name="Park H.-J."/>
            <person name="Ramirez L."/>
            <person name="Alfaro M."/>
            <person name="Sun H."/>
            <person name="Tritt A."/>
            <person name="Yoshinaga Y."/>
            <person name="Zwiers L.-H."/>
            <person name="Turgeon B."/>
            <person name="Goodwin S."/>
            <person name="Spatafora J."/>
            <person name="Crous P."/>
            <person name="Grigoriev I."/>
        </authorList>
    </citation>
    <scope>NUCLEOTIDE SEQUENCE</scope>
    <source>
        <strain evidence="2">CBS 123094</strain>
    </source>
</reference>
<dbReference type="AlphaFoldDB" id="A0A6A5X1L1"/>
<proteinExistence type="predicted"/>
<gene>
    <name evidence="2" type="ORF">P154DRAFT_316406</name>
</gene>
<dbReference type="OrthoDB" id="5215637at2759"/>
<evidence type="ECO:0000256" key="1">
    <source>
        <dbReference type="SAM" id="SignalP"/>
    </source>
</evidence>
<accession>A0A6A5X1L1</accession>
<organism evidence="2 3">
    <name type="scientific">Amniculicola lignicola CBS 123094</name>
    <dbReference type="NCBI Taxonomy" id="1392246"/>
    <lineage>
        <taxon>Eukaryota</taxon>
        <taxon>Fungi</taxon>
        <taxon>Dikarya</taxon>
        <taxon>Ascomycota</taxon>
        <taxon>Pezizomycotina</taxon>
        <taxon>Dothideomycetes</taxon>
        <taxon>Pleosporomycetidae</taxon>
        <taxon>Pleosporales</taxon>
        <taxon>Amniculicolaceae</taxon>
        <taxon>Amniculicola</taxon>
    </lineage>
</organism>
<keyword evidence="3" id="KW-1185">Reference proteome</keyword>